<name>A0A951UKK0_9CYAN</name>
<gene>
    <name evidence="1" type="ORF">KME15_00025</name>
</gene>
<dbReference type="Proteomes" id="UP000757435">
    <property type="component" value="Unassembled WGS sequence"/>
</dbReference>
<evidence type="ECO:0000313" key="2">
    <source>
        <dbReference type="Proteomes" id="UP000757435"/>
    </source>
</evidence>
<evidence type="ECO:0000313" key="1">
    <source>
        <dbReference type="EMBL" id="MBW4657037.1"/>
    </source>
</evidence>
<organism evidence="1 2">
    <name type="scientific">Drouetiella hepatica Uher 2000/2452</name>
    <dbReference type="NCBI Taxonomy" id="904376"/>
    <lineage>
        <taxon>Bacteria</taxon>
        <taxon>Bacillati</taxon>
        <taxon>Cyanobacteriota</taxon>
        <taxon>Cyanophyceae</taxon>
        <taxon>Oculatellales</taxon>
        <taxon>Oculatellaceae</taxon>
        <taxon>Drouetiella</taxon>
    </lineage>
</organism>
<reference evidence="1" key="2">
    <citation type="journal article" date="2022" name="Microbiol. Resour. Announc.">
        <title>Metagenome Sequencing to Explore Phylogenomics of Terrestrial Cyanobacteria.</title>
        <authorList>
            <person name="Ward R.D."/>
            <person name="Stajich J.E."/>
            <person name="Johansen J.R."/>
            <person name="Huntemann M."/>
            <person name="Clum A."/>
            <person name="Foster B."/>
            <person name="Foster B."/>
            <person name="Roux S."/>
            <person name="Palaniappan K."/>
            <person name="Varghese N."/>
            <person name="Mukherjee S."/>
            <person name="Reddy T.B.K."/>
            <person name="Daum C."/>
            <person name="Copeland A."/>
            <person name="Chen I.A."/>
            <person name="Ivanova N.N."/>
            <person name="Kyrpides N.C."/>
            <person name="Shapiro N."/>
            <person name="Eloe-Fadrosh E.A."/>
            <person name="Pietrasiak N."/>
        </authorList>
    </citation>
    <scope>NUCLEOTIDE SEQUENCE</scope>
    <source>
        <strain evidence="1">UHER 2000/2452</strain>
    </source>
</reference>
<sequence>MPKLSVAAHFSLWLAPHKGLALLVESVGGGGKVLAAMDSRGRSGGESEVLLTCRFTLRAWFSSSYQI</sequence>
<accession>A0A951UKK0</accession>
<dbReference type="AlphaFoldDB" id="A0A951UKK0"/>
<reference evidence="1" key="1">
    <citation type="submission" date="2021-05" db="EMBL/GenBank/DDBJ databases">
        <authorList>
            <person name="Pietrasiak N."/>
            <person name="Ward R."/>
            <person name="Stajich J.E."/>
            <person name="Kurbessoian T."/>
        </authorList>
    </citation>
    <scope>NUCLEOTIDE SEQUENCE</scope>
    <source>
        <strain evidence="1">UHER 2000/2452</strain>
    </source>
</reference>
<comment type="caution">
    <text evidence="1">The sequence shown here is derived from an EMBL/GenBank/DDBJ whole genome shotgun (WGS) entry which is preliminary data.</text>
</comment>
<dbReference type="EMBL" id="JAHHHD010000001">
    <property type="protein sequence ID" value="MBW4657037.1"/>
    <property type="molecule type" value="Genomic_DNA"/>
</dbReference>
<protein>
    <submittedName>
        <fullName evidence="1">Uncharacterized protein</fullName>
    </submittedName>
</protein>
<proteinExistence type="predicted"/>